<feature type="compositionally biased region" description="Polar residues" evidence="1">
    <location>
        <begin position="276"/>
        <end position="289"/>
    </location>
</feature>
<dbReference type="AlphaFoldDB" id="A0A7C8IM73"/>
<feature type="compositionally biased region" description="Gly residues" evidence="1">
    <location>
        <begin position="729"/>
        <end position="744"/>
    </location>
</feature>
<feature type="compositionally biased region" description="Polar residues" evidence="1">
    <location>
        <begin position="868"/>
        <end position="879"/>
    </location>
</feature>
<dbReference type="InParanoid" id="A0A7C8IM73"/>
<feature type="compositionally biased region" description="Low complexity" evidence="1">
    <location>
        <begin position="325"/>
        <end position="334"/>
    </location>
</feature>
<feature type="compositionally biased region" description="Polar residues" evidence="1">
    <location>
        <begin position="752"/>
        <end position="767"/>
    </location>
</feature>
<keyword evidence="3" id="KW-1185">Reference proteome</keyword>
<evidence type="ECO:0000256" key="1">
    <source>
        <dbReference type="SAM" id="MobiDB-lite"/>
    </source>
</evidence>
<feature type="compositionally biased region" description="Acidic residues" evidence="1">
    <location>
        <begin position="84"/>
        <end position="108"/>
    </location>
</feature>
<feature type="compositionally biased region" description="Basic and acidic residues" evidence="1">
    <location>
        <begin position="689"/>
        <end position="705"/>
    </location>
</feature>
<sequence>MPPHSFYEWMLGQNISQNISKHPKKSNKLRHVVSFDVLTDDESGSDIYRIAVPRGKPTRPKRTRVASEPAKSSLKQPSPAILDSETESTTDVSEETSLDEDTSSEEPDPTCPCKRCIEGRRKLKQMRQVRIKEKTKKSIPVASSSEDKSEEDIAAAIHAQHQAKKQKKVSFADMSPGESNSDTSIVKVKPKPKKEKKKSDVAVSVSSTDETGSEDSSVEAKVEVKKSKKGAASVAVALSSGDESESEASVVQSKPKANQGKKMTSILKKTKVVLTPDSSGAGTESDATTASLKKRKKANASKPKDSTVPKINTKIKKKIVEPESGESSAEGTPSETEEETEETEEDTEEEAKAQSSKGKQKSKGADKKAKTSSRRDNEQKATSKKGGKMDGQKKKKSAKKHEKPVSESESESEFESEFESEVEVPKKVKSKPKEEKEKGPKKVTGYPPARSPPHIRQPNMLLPPRTSVMRVEHAVEDPVDPRPNAFFDNDSGTTRVYHGPAYGNSYAMLYPKRTYNYQNLPVGVPHPVQNPWYNGFPQSQTGAADETNPWFRGWGTVGPAPIPPNMPPPPNSAPTKDKNNQKHHSERYNQSPPRSRGSRDRDAGWDSNVIPIPSIEVAGANGSNHSQGSKAGSASGRPWGAQGVPGPSWSPDKKTGKRRNKDNSAKDVTSTDTAFNDTLAGLGKALQEAAEKDSADLRARDERWSNRSGSNKESSPLPTNGWGDTNNNNGGGWGVNSNSGGGRGWDAAIKNTGGNSVWDNPAANDSQGNSGGNSGWDKTTTSNNNGGWGNNGTNGEPSNTNNDGGWNDNNNNGGWGTNNNSDNGNNDWANYQPNNDTNDGNTWQPVRSPPSPFPQNSTPIPGTWASPVLSSQSNRSTPNWGGGNVGGHTSPLENRSKGKGKAVESGPGWGDDTLAQSSGGYWNTKEGQADIAKGATGNSKKGKNESWW</sequence>
<feature type="compositionally biased region" description="Polar residues" evidence="1">
    <location>
        <begin position="828"/>
        <end position="845"/>
    </location>
</feature>
<name>A0A7C8IM73_9PEZI</name>
<reference evidence="2 3" key="1">
    <citation type="submission" date="2019-12" db="EMBL/GenBank/DDBJ databases">
        <title>Draft genome sequence of the ascomycete Xylaria multiplex DSM 110363.</title>
        <authorList>
            <person name="Buettner E."/>
            <person name="Kellner H."/>
        </authorList>
    </citation>
    <scope>NUCLEOTIDE SEQUENCE [LARGE SCALE GENOMIC DNA]</scope>
    <source>
        <strain evidence="2 3">DSM 110363</strain>
    </source>
</reference>
<protein>
    <submittedName>
        <fullName evidence="2">Uncharacterized protein</fullName>
    </submittedName>
</protein>
<feature type="compositionally biased region" description="Acidic residues" evidence="1">
    <location>
        <begin position="335"/>
        <end position="349"/>
    </location>
</feature>
<organism evidence="2 3">
    <name type="scientific">Xylaria multiplex</name>
    <dbReference type="NCBI Taxonomy" id="323545"/>
    <lineage>
        <taxon>Eukaryota</taxon>
        <taxon>Fungi</taxon>
        <taxon>Dikarya</taxon>
        <taxon>Ascomycota</taxon>
        <taxon>Pezizomycotina</taxon>
        <taxon>Sordariomycetes</taxon>
        <taxon>Xylariomycetidae</taxon>
        <taxon>Xylariales</taxon>
        <taxon>Xylariaceae</taxon>
        <taxon>Xylaria</taxon>
    </lineage>
</organism>
<evidence type="ECO:0000313" key="2">
    <source>
        <dbReference type="EMBL" id="KAF2964563.1"/>
    </source>
</evidence>
<feature type="compositionally biased region" description="Polar residues" evidence="1">
    <location>
        <begin position="621"/>
        <end position="632"/>
    </location>
</feature>
<feature type="compositionally biased region" description="Acidic residues" evidence="1">
    <location>
        <begin position="408"/>
        <end position="422"/>
    </location>
</feature>
<accession>A0A7C8IM73</accession>
<gene>
    <name evidence="2" type="ORF">GQX73_g9025</name>
</gene>
<feature type="compositionally biased region" description="Basic residues" evidence="1">
    <location>
        <begin position="121"/>
        <end position="137"/>
    </location>
</feature>
<dbReference type="OrthoDB" id="3439935at2759"/>
<feature type="compositionally biased region" description="Basic and acidic residues" evidence="1">
    <location>
        <begin position="423"/>
        <end position="440"/>
    </location>
</feature>
<feature type="region of interest" description="Disordered" evidence="1">
    <location>
        <begin position="475"/>
        <end position="496"/>
    </location>
</feature>
<evidence type="ECO:0000313" key="3">
    <source>
        <dbReference type="Proteomes" id="UP000481858"/>
    </source>
</evidence>
<comment type="caution">
    <text evidence="2">The sequence shown here is derived from an EMBL/GenBank/DDBJ whole genome shotgun (WGS) entry which is preliminary data.</text>
</comment>
<feature type="compositionally biased region" description="Basic and acidic residues" evidence="1">
    <location>
        <begin position="363"/>
        <end position="392"/>
    </location>
</feature>
<feature type="compositionally biased region" description="Pro residues" evidence="1">
    <location>
        <begin position="560"/>
        <end position="572"/>
    </location>
</feature>
<feature type="region of interest" description="Disordered" evidence="1">
    <location>
        <begin position="533"/>
        <end position="948"/>
    </location>
</feature>
<feature type="compositionally biased region" description="Basic residues" evidence="1">
    <location>
        <begin position="393"/>
        <end position="402"/>
    </location>
</feature>
<feature type="compositionally biased region" description="Polar residues" evidence="1">
    <location>
        <begin position="706"/>
        <end position="718"/>
    </location>
</feature>
<dbReference type="Proteomes" id="UP000481858">
    <property type="component" value="Unassembled WGS sequence"/>
</dbReference>
<feature type="compositionally biased region" description="Low complexity" evidence="1">
    <location>
        <begin position="201"/>
        <end position="210"/>
    </location>
</feature>
<feature type="compositionally biased region" description="Low complexity" evidence="1">
    <location>
        <begin position="793"/>
        <end position="827"/>
    </location>
</feature>
<feature type="region of interest" description="Disordered" evidence="1">
    <location>
        <begin position="49"/>
        <end position="462"/>
    </location>
</feature>
<feature type="compositionally biased region" description="Polar residues" evidence="1">
    <location>
        <begin position="666"/>
        <end position="676"/>
    </location>
</feature>
<proteinExistence type="predicted"/>
<dbReference type="EMBL" id="WUBL01000146">
    <property type="protein sequence ID" value="KAF2964563.1"/>
    <property type="molecule type" value="Genomic_DNA"/>
</dbReference>
<feature type="compositionally biased region" description="Polar residues" evidence="1">
    <location>
        <begin position="247"/>
        <end position="256"/>
    </location>
</feature>